<evidence type="ECO:0000256" key="2">
    <source>
        <dbReference type="ARBA" id="ARBA00022692"/>
    </source>
</evidence>
<reference evidence="7" key="1">
    <citation type="journal article" date="2019" name="Int. J. Syst. Evol. Microbiol.">
        <title>The Global Catalogue of Microorganisms (GCM) 10K type strain sequencing project: providing services to taxonomists for standard genome sequencing and annotation.</title>
        <authorList>
            <consortium name="The Broad Institute Genomics Platform"/>
            <consortium name="The Broad Institute Genome Sequencing Center for Infectious Disease"/>
            <person name="Wu L."/>
            <person name="Ma J."/>
        </authorList>
    </citation>
    <scope>NUCLEOTIDE SEQUENCE [LARGE SCALE GENOMIC DNA]</scope>
    <source>
        <strain evidence="7">TISTR 1514</strain>
    </source>
</reference>
<comment type="caution">
    <text evidence="6">The sequence shown here is derived from an EMBL/GenBank/DDBJ whole genome shotgun (WGS) entry which is preliminary data.</text>
</comment>
<gene>
    <name evidence="6" type="ORF">ACFSW7_10365</name>
</gene>
<evidence type="ECO:0000256" key="3">
    <source>
        <dbReference type="ARBA" id="ARBA00022989"/>
    </source>
</evidence>
<dbReference type="EMBL" id="JBHUNE010000007">
    <property type="protein sequence ID" value="MFD2758778.1"/>
    <property type="molecule type" value="Genomic_DNA"/>
</dbReference>
<organism evidence="6 7">
    <name type="scientific">Gulosibacter faecalis</name>
    <dbReference type="NCBI Taxonomy" id="272240"/>
    <lineage>
        <taxon>Bacteria</taxon>
        <taxon>Bacillati</taxon>
        <taxon>Actinomycetota</taxon>
        <taxon>Actinomycetes</taxon>
        <taxon>Micrococcales</taxon>
        <taxon>Microbacteriaceae</taxon>
        <taxon>Gulosibacter</taxon>
    </lineage>
</organism>
<evidence type="ECO:0000313" key="7">
    <source>
        <dbReference type="Proteomes" id="UP001597492"/>
    </source>
</evidence>
<name>A0ABW5UZF9_9MICO</name>
<protein>
    <submittedName>
        <fullName evidence="6">Energy-coupling factor transporter transmembrane component T</fullName>
    </submittedName>
</protein>
<keyword evidence="2 5" id="KW-0812">Transmembrane</keyword>
<keyword evidence="4 5" id="KW-0472">Membrane</keyword>
<evidence type="ECO:0000256" key="1">
    <source>
        <dbReference type="ARBA" id="ARBA00004141"/>
    </source>
</evidence>
<keyword evidence="3 5" id="KW-1133">Transmembrane helix</keyword>
<evidence type="ECO:0000256" key="4">
    <source>
        <dbReference type="ARBA" id="ARBA00023136"/>
    </source>
</evidence>
<feature type="transmembrane region" description="Helical" evidence="5">
    <location>
        <begin position="223"/>
        <end position="243"/>
    </location>
</feature>
<dbReference type="Proteomes" id="UP001597492">
    <property type="component" value="Unassembled WGS sequence"/>
</dbReference>
<sequence>MTPRWRPHPFAVAFLPVPAIVAVLVAPGVTFGLICAAASVVAILAKSWRLALVAAATAVLGTAILWFGFAMSLPAEPFGTPSATVDWLPLRPTVDQALAALRGALRVVVVMLLFVAGSAHVRGTVFTDSLIRYVRVPYRVADVIALGAQFAVGIRRDVAAARAIARLRARGRGMGAARIGARLTVPVLMASFRRADELSVAMEARGFAALPDRTLHYAVAPRALDAVLLALGWCVTVVVAMAVHG</sequence>
<comment type="subcellular location">
    <subcellularLocation>
        <location evidence="1">Membrane</location>
        <topology evidence="1">Multi-pass membrane protein</topology>
    </subcellularLocation>
</comment>
<feature type="transmembrane region" description="Helical" evidence="5">
    <location>
        <begin position="50"/>
        <end position="69"/>
    </location>
</feature>
<feature type="transmembrane region" description="Helical" evidence="5">
    <location>
        <begin position="97"/>
        <end position="116"/>
    </location>
</feature>
<dbReference type="RefSeq" id="WP_019619091.1">
    <property type="nucleotide sequence ID" value="NZ_JBHUNE010000007.1"/>
</dbReference>
<feature type="transmembrane region" description="Helical" evidence="5">
    <location>
        <begin position="20"/>
        <end position="43"/>
    </location>
</feature>
<dbReference type="CDD" id="cd16914">
    <property type="entry name" value="EcfT"/>
    <property type="match status" value="1"/>
</dbReference>
<accession>A0ABW5UZF9</accession>
<dbReference type="InterPro" id="IPR003339">
    <property type="entry name" value="ABC/ECF_trnsptr_transmembrane"/>
</dbReference>
<evidence type="ECO:0000256" key="5">
    <source>
        <dbReference type="SAM" id="Phobius"/>
    </source>
</evidence>
<keyword evidence="7" id="KW-1185">Reference proteome</keyword>
<evidence type="ECO:0000313" key="6">
    <source>
        <dbReference type="EMBL" id="MFD2758778.1"/>
    </source>
</evidence>
<proteinExistence type="predicted"/>